<dbReference type="Proteomes" id="UP000037269">
    <property type="component" value="Unassembled WGS sequence"/>
</dbReference>
<dbReference type="InterPro" id="IPR039421">
    <property type="entry name" value="Type_1_exporter"/>
</dbReference>
<dbReference type="EMBL" id="FNED01000002">
    <property type="protein sequence ID" value="SDI20679.1"/>
    <property type="molecule type" value="Genomic_DNA"/>
</dbReference>
<keyword evidence="4" id="KW-0067">ATP-binding</keyword>
<dbReference type="InterPro" id="IPR003439">
    <property type="entry name" value="ABC_transporter-like_ATP-bd"/>
</dbReference>
<reference evidence="10 12" key="1">
    <citation type="submission" date="2015-07" db="EMBL/GenBank/DDBJ databases">
        <title>Fjat-14205 dsm 2895.</title>
        <authorList>
            <person name="Liu B."/>
            <person name="Wang J."/>
            <person name="Zhu Y."/>
            <person name="Liu G."/>
            <person name="Chen Q."/>
            <person name="Chen Z."/>
            <person name="Lan J."/>
            <person name="Che J."/>
            <person name="Ge C."/>
            <person name="Shi H."/>
            <person name="Pan Z."/>
            <person name="Liu X."/>
        </authorList>
    </citation>
    <scope>NUCLEOTIDE SEQUENCE [LARGE SCALE GENOMIC DNA]</scope>
    <source>
        <strain evidence="10 12">DSM 2895</strain>
    </source>
</reference>
<dbReference type="Proteomes" id="UP000182836">
    <property type="component" value="Unassembled WGS sequence"/>
</dbReference>
<feature type="transmembrane region" description="Helical" evidence="7">
    <location>
        <begin position="131"/>
        <end position="149"/>
    </location>
</feature>
<dbReference type="OrthoDB" id="9762778at2"/>
<dbReference type="SUPFAM" id="SSF52540">
    <property type="entry name" value="P-loop containing nucleoside triphosphate hydrolases"/>
    <property type="match status" value="1"/>
</dbReference>
<dbReference type="PATRIC" id="fig|47500.8.peg.1602"/>
<dbReference type="InterPro" id="IPR003593">
    <property type="entry name" value="AAA+_ATPase"/>
</dbReference>
<protein>
    <submittedName>
        <fullName evidence="11">ABC transporter transmembrane region</fullName>
    </submittedName>
</protein>
<evidence type="ECO:0000256" key="5">
    <source>
        <dbReference type="ARBA" id="ARBA00022989"/>
    </source>
</evidence>
<dbReference type="GeneID" id="42306302"/>
<evidence type="ECO:0000256" key="7">
    <source>
        <dbReference type="SAM" id="Phobius"/>
    </source>
</evidence>
<dbReference type="GO" id="GO:0015421">
    <property type="term" value="F:ABC-type oligopeptide transporter activity"/>
    <property type="evidence" value="ECO:0007669"/>
    <property type="project" value="TreeGrafter"/>
</dbReference>
<keyword evidence="3" id="KW-0547">Nucleotide-binding</keyword>
<proteinExistence type="predicted"/>
<evidence type="ECO:0000256" key="6">
    <source>
        <dbReference type="ARBA" id="ARBA00023136"/>
    </source>
</evidence>
<dbReference type="PROSITE" id="PS50929">
    <property type="entry name" value="ABC_TM1F"/>
    <property type="match status" value="1"/>
</dbReference>
<gene>
    <name evidence="10" type="ORF">AF333_14080</name>
    <name evidence="11" type="ORF">SAMN04487909_102114</name>
</gene>
<dbReference type="Pfam" id="PF00664">
    <property type="entry name" value="ABC_membrane"/>
    <property type="match status" value="1"/>
</dbReference>
<dbReference type="STRING" id="47500.AF333_14080"/>
<dbReference type="InterPro" id="IPR036640">
    <property type="entry name" value="ABC1_TM_sf"/>
</dbReference>
<dbReference type="SMART" id="SM00382">
    <property type="entry name" value="AAA"/>
    <property type="match status" value="1"/>
</dbReference>
<name>A0A0D1WJH1_ANEMI</name>
<evidence type="ECO:0000313" key="13">
    <source>
        <dbReference type="Proteomes" id="UP000182836"/>
    </source>
</evidence>
<evidence type="ECO:0000256" key="1">
    <source>
        <dbReference type="ARBA" id="ARBA00004651"/>
    </source>
</evidence>
<dbReference type="PANTHER" id="PTHR43394:SF1">
    <property type="entry name" value="ATP-BINDING CASSETTE SUB-FAMILY B MEMBER 10, MITOCHONDRIAL"/>
    <property type="match status" value="1"/>
</dbReference>
<reference evidence="11 13" key="2">
    <citation type="submission" date="2016-10" db="EMBL/GenBank/DDBJ databases">
        <authorList>
            <person name="de Groot N.N."/>
        </authorList>
    </citation>
    <scope>NUCLEOTIDE SEQUENCE [LARGE SCALE GENOMIC DNA]</scope>
    <source>
        <strain evidence="11 13">DSM 2895</strain>
    </source>
</reference>
<dbReference type="Gene3D" id="1.20.1560.10">
    <property type="entry name" value="ABC transporter type 1, transmembrane domain"/>
    <property type="match status" value="1"/>
</dbReference>
<dbReference type="Pfam" id="PF00005">
    <property type="entry name" value="ABC_tran"/>
    <property type="match status" value="1"/>
</dbReference>
<dbReference type="CDD" id="cd07346">
    <property type="entry name" value="ABC_6TM_exporters"/>
    <property type="match status" value="1"/>
</dbReference>
<accession>A0A0D1WJH1</accession>
<evidence type="ECO:0000313" key="11">
    <source>
        <dbReference type="EMBL" id="SDI20679.1"/>
    </source>
</evidence>
<dbReference type="GO" id="GO:0016887">
    <property type="term" value="F:ATP hydrolysis activity"/>
    <property type="evidence" value="ECO:0007669"/>
    <property type="project" value="InterPro"/>
</dbReference>
<keyword evidence="12" id="KW-1185">Reference proteome</keyword>
<evidence type="ECO:0000313" key="10">
    <source>
        <dbReference type="EMBL" id="KON96436.1"/>
    </source>
</evidence>
<evidence type="ECO:0000256" key="3">
    <source>
        <dbReference type="ARBA" id="ARBA00022741"/>
    </source>
</evidence>
<feature type="transmembrane region" description="Helical" evidence="7">
    <location>
        <begin position="155"/>
        <end position="177"/>
    </location>
</feature>
<keyword evidence="6 7" id="KW-0472">Membrane</keyword>
<dbReference type="PROSITE" id="PS50893">
    <property type="entry name" value="ABC_TRANSPORTER_2"/>
    <property type="match status" value="1"/>
</dbReference>
<sequence length="562" mass="63218">MPKRIYAFILPHWKSFLFILFLNVCSIVLIAVQPLFGKWIIDRVFIEQAYSFSWAMAVAIACMLTGFLLFLAIRYSYLHTSLKITKEVKSALYDRLLKANSAFLSKQRAGDTILRLNEDAGEAQRLYTDGVLQLVVISLGFLIDVSLLVYLEWRMALFCLGLLPLLLGVTRLFRRLLYRENMRMRMMIADNQSFLFDTLSSPRFIKGAGLENALAGRYRVNLDGLNGQQIKLALLTSCAQGIPQAIILVSAACTVWYLGLKVLAGSLSLGTLLAFGAYQTKLFASVQGFAQLYIRLQKGRVAVERAETMLRLSVDKNGDETMHLFGSHIEFDNVSFSYEEGASLFRNVSFSIAKGEKIGIIGPNGAGKSTLADLLARVRCPSSGVIRCDGVDIQTLTRESWHRRVCLVAHDHPLWHGTIEEFLQVGKEPVPIEKMWGMLEVVGLKEAVMAMSDGLKTQVGERGTKLSAGMKQRLILAWAFLQEADLFIFDEATCHLDTEGEGKIFNFIQQKLQNQTVIIIAHRIQNLAWVNQLWTLESDSMIRIGNARMERREAYALEREHG</sequence>
<organism evidence="10 12">
    <name type="scientific">Aneurinibacillus migulanus</name>
    <name type="common">Bacillus migulanus</name>
    <dbReference type="NCBI Taxonomy" id="47500"/>
    <lineage>
        <taxon>Bacteria</taxon>
        <taxon>Bacillati</taxon>
        <taxon>Bacillota</taxon>
        <taxon>Bacilli</taxon>
        <taxon>Bacillales</taxon>
        <taxon>Paenibacillaceae</taxon>
        <taxon>Aneurinibacillus group</taxon>
        <taxon>Aneurinibacillus</taxon>
    </lineage>
</organism>
<feature type="domain" description="ABC transmembrane type-1" evidence="9">
    <location>
        <begin position="17"/>
        <end position="298"/>
    </location>
</feature>
<dbReference type="PANTHER" id="PTHR43394">
    <property type="entry name" value="ATP-DEPENDENT PERMEASE MDL1, MITOCHONDRIAL"/>
    <property type="match status" value="1"/>
</dbReference>
<feature type="domain" description="ABC transporter" evidence="8">
    <location>
        <begin position="329"/>
        <end position="561"/>
    </location>
</feature>
<evidence type="ECO:0000256" key="2">
    <source>
        <dbReference type="ARBA" id="ARBA00022692"/>
    </source>
</evidence>
<dbReference type="InterPro" id="IPR011527">
    <property type="entry name" value="ABC1_TM_dom"/>
</dbReference>
<evidence type="ECO:0000256" key="4">
    <source>
        <dbReference type="ARBA" id="ARBA00022840"/>
    </source>
</evidence>
<keyword evidence="2 7" id="KW-0812">Transmembrane</keyword>
<feature type="transmembrane region" description="Helical" evidence="7">
    <location>
        <begin position="12"/>
        <end position="32"/>
    </location>
</feature>
<dbReference type="AlphaFoldDB" id="A0A0D1WJH1"/>
<comment type="subcellular location">
    <subcellularLocation>
        <location evidence="1">Cell membrane</location>
        <topology evidence="1">Multi-pass membrane protein</topology>
    </subcellularLocation>
</comment>
<keyword evidence="5 7" id="KW-1133">Transmembrane helix</keyword>
<evidence type="ECO:0000259" key="8">
    <source>
        <dbReference type="PROSITE" id="PS50893"/>
    </source>
</evidence>
<evidence type="ECO:0000259" key="9">
    <source>
        <dbReference type="PROSITE" id="PS50929"/>
    </source>
</evidence>
<dbReference type="RefSeq" id="WP_043064119.1">
    <property type="nucleotide sequence ID" value="NZ_BJOA01000013.1"/>
</dbReference>
<dbReference type="EMBL" id="LGUG01000004">
    <property type="protein sequence ID" value="KON96436.1"/>
    <property type="molecule type" value="Genomic_DNA"/>
</dbReference>
<dbReference type="InterPro" id="IPR027417">
    <property type="entry name" value="P-loop_NTPase"/>
</dbReference>
<feature type="transmembrane region" description="Helical" evidence="7">
    <location>
        <begin position="52"/>
        <end position="73"/>
    </location>
</feature>
<dbReference type="GO" id="GO:0005886">
    <property type="term" value="C:plasma membrane"/>
    <property type="evidence" value="ECO:0007669"/>
    <property type="project" value="UniProtKB-SubCell"/>
</dbReference>
<dbReference type="SUPFAM" id="SSF90123">
    <property type="entry name" value="ABC transporter transmembrane region"/>
    <property type="match status" value="1"/>
</dbReference>
<dbReference type="Gene3D" id="3.40.50.300">
    <property type="entry name" value="P-loop containing nucleotide triphosphate hydrolases"/>
    <property type="match status" value="1"/>
</dbReference>
<evidence type="ECO:0000313" key="12">
    <source>
        <dbReference type="Proteomes" id="UP000037269"/>
    </source>
</evidence>
<dbReference type="GO" id="GO:0005524">
    <property type="term" value="F:ATP binding"/>
    <property type="evidence" value="ECO:0007669"/>
    <property type="project" value="UniProtKB-KW"/>
</dbReference>